<dbReference type="AlphaFoldDB" id="A0AAP2CK81"/>
<protein>
    <submittedName>
        <fullName evidence="5">Metal-binding protein ZinT</fullName>
    </submittedName>
</protein>
<dbReference type="Gene3D" id="2.40.128.20">
    <property type="match status" value="1"/>
</dbReference>
<keyword evidence="1 3" id="KW-0732">Signal</keyword>
<reference evidence="5 6" key="1">
    <citation type="journal article" date="2021" name="Arch. Microbiol.">
        <title>Harenicola maris gen. nov., sp. nov. isolated from the Sea of Japan shallow sediments.</title>
        <authorList>
            <person name="Romanenko L.A."/>
            <person name="Kurilenko V.V."/>
            <person name="Chernysheva N.Y."/>
            <person name="Tekutyeva L.A."/>
            <person name="Velansky P.V."/>
            <person name="Svetashev V.I."/>
            <person name="Isaeva M.P."/>
        </authorList>
    </citation>
    <scope>NUCLEOTIDE SEQUENCE [LARGE SCALE GENOMIC DNA]</scope>
    <source>
        <strain evidence="5 6">KMM 3653</strain>
    </source>
</reference>
<comment type="caution">
    <text evidence="5">The sequence shown here is derived from an EMBL/GenBank/DDBJ whole genome shotgun (WGS) entry which is preliminary data.</text>
</comment>
<name>A0AAP2CK81_9RHOB</name>
<feature type="domain" description="ZinT" evidence="4">
    <location>
        <begin position="41"/>
        <end position="217"/>
    </location>
</feature>
<dbReference type="Proteomes" id="UP001315686">
    <property type="component" value="Unassembled WGS sequence"/>
</dbReference>
<feature type="signal peptide" evidence="3">
    <location>
        <begin position="1"/>
        <end position="26"/>
    </location>
</feature>
<dbReference type="InterPro" id="IPR015304">
    <property type="entry name" value="ZinT_dom"/>
</dbReference>
<evidence type="ECO:0000256" key="1">
    <source>
        <dbReference type="ARBA" id="ARBA00022729"/>
    </source>
</evidence>
<feature type="chain" id="PRO_5043047801" evidence="3">
    <location>
        <begin position="27"/>
        <end position="217"/>
    </location>
</feature>
<organism evidence="5 6">
    <name type="scientific">Harenicola maris</name>
    <dbReference type="NCBI Taxonomy" id="2841044"/>
    <lineage>
        <taxon>Bacteria</taxon>
        <taxon>Pseudomonadati</taxon>
        <taxon>Pseudomonadota</taxon>
        <taxon>Alphaproteobacteria</taxon>
        <taxon>Rhodobacterales</taxon>
        <taxon>Paracoccaceae</taxon>
        <taxon>Harenicola</taxon>
    </lineage>
</organism>
<gene>
    <name evidence="5" type="ORF">IV417_01115</name>
</gene>
<accession>A0AAP2CK81</accession>
<keyword evidence="2" id="KW-0862">Zinc</keyword>
<dbReference type="GO" id="GO:0008270">
    <property type="term" value="F:zinc ion binding"/>
    <property type="evidence" value="ECO:0007669"/>
    <property type="project" value="InterPro"/>
</dbReference>
<dbReference type="InterPro" id="IPR012674">
    <property type="entry name" value="Calycin"/>
</dbReference>
<dbReference type="Pfam" id="PF09223">
    <property type="entry name" value="ZinT"/>
    <property type="match status" value="1"/>
</dbReference>
<dbReference type="RefSeq" id="WP_407648186.1">
    <property type="nucleotide sequence ID" value="NZ_JADQAZ010000001.1"/>
</dbReference>
<evidence type="ECO:0000313" key="5">
    <source>
        <dbReference type="EMBL" id="MBT0955972.1"/>
    </source>
</evidence>
<dbReference type="SUPFAM" id="SSF50814">
    <property type="entry name" value="Lipocalins"/>
    <property type="match status" value="1"/>
</dbReference>
<dbReference type="EMBL" id="JADQAZ010000001">
    <property type="protein sequence ID" value="MBT0955972.1"/>
    <property type="molecule type" value="Genomic_DNA"/>
</dbReference>
<evidence type="ECO:0000256" key="2">
    <source>
        <dbReference type="ARBA" id="ARBA00022833"/>
    </source>
</evidence>
<evidence type="ECO:0000313" key="6">
    <source>
        <dbReference type="Proteomes" id="UP001315686"/>
    </source>
</evidence>
<evidence type="ECO:0000259" key="4">
    <source>
        <dbReference type="Pfam" id="PF09223"/>
    </source>
</evidence>
<sequence>MHHPATNALSAITLCTLMAFAAPAGAETNHNHDSSHEHSADDIYNGLFSDDQIKPRDLSDWEGDWQSLYPLLQDGTLDEVMTHKAESGERTAEEYKAYYDTGYATDVDRILIEGQEVTFFTKDSSVSGTYENDGYEILTYDSGSRGVRFIFAKTGGDAGAPDYFQFSDHRIAPEKSDHYHLYWGDDRAALLEEVTNWPTYYPAYLTGNEIVAQMLAH</sequence>
<proteinExistence type="predicted"/>
<evidence type="ECO:0000256" key="3">
    <source>
        <dbReference type="SAM" id="SignalP"/>
    </source>
</evidence>
<keyword evidence="6" id="KW-1185">Reference proteome</keyword>